<dbReference type="InterPro" id="IPR022998">
    <property type="entry name" value="ThiamineP_synth_TenI"/>
</dbReference>
<proteinExistence type="predicted"/>
<keyword evidence="2" id="KW-0808">Transferase</keyword>
<dbReference type="CDD" id="cd00564">
    <property type="entry name" value="TMP_TenI"/>
    <property type="match status" value="1"/>
</dbReference>
<keyword evidence="3" id="KW-0479">Metal-binding</keyword>
<evidence type="ECO:0000313" key="7">
    <source>
        <dbReference type="EMBL" id="SDZ14541.1"/>
    </source>
</evidence>
<protein>
    <submittedName>
        <fullName evidence="7">Thiamine-phosphate diphosphorylase</fullName>
    </submittedName>
</protein>
<dbReference type="PANTHER" id="PTHR20857:SF15">
    <property type="entry name" value="THIAMINE-PHOSPHATE SYNTHASE"/>
    <property type="match status" value="1"/>
</dbReference>
<dbReference type="Pfam" id="PF02581">
    <property type="entry name" value="TMP-TENI"/>
    <property type="match status" value="1"/>
</dbReference>
<evidence type="ECO:0000256" key="1">
    <source>
        <dbReference type="ARBA" id="ARBA00004948"/>
    </source>
</evidence>
<dbReference type="InterPro" id="IPR036206">
    <property type="entry name" value="ThiamineP_synth_sf"/>
</dbReference>
<accession>A0A1H3QN67</accession>
<dbReference type="SUPFAM" id="SSF51391">
    <property type="entry name" value="Thiamin phosphate synthase"/>
    <property type="match status" value="1"/>
</dbReference>
<keyword evidence="4" id="KW-0460">Magnesium</keyword>
<dbReference type="GeneID" id="94692919"/>
<evidence type="ECO:0000256" key="2">
    <source>
        <dbReference type="ARBA" id="ARBA00022679"/>
    </source>
</evidence>
<evidence type="ECO:0000259" key="6">
    <source>
        <dbReference type="Pfam" id="PF02581"/>
    </source>
</evidence>
<evidence type="ECO:0000256" key="3">
    <source>
        <dbReference type="ARBA" id="ARBA00022723"/>
    </source>
</evidence>
<name>A0A1H3QN67_9BURK</name>
<dbReference type="GO" id="GO:0005737">
    <property type="term" value="C:cytoplasm"/>
    <property type="evidence" value="ECO:0007669"/>
    <property type="project" value="TreeGrafter"/>
</dbReference>
<gene>
    <name evidence="7" type="ORF">SAMN05421547_11320</name>
</gene>
<dbReference type="RefSeq" id="WP_074922814.1">
    <property type="nucleotide sequence ID" value="NZ_CP141274.1"/>
</dbReference>
<feature type="domain" description="Thiamine phosphate synthase/TenI" evidence="6">
    <location>
        <begin position="116"/>
        <end position="286"/>
    </location>
</feature>
<evidence type="ECO:0000313" key="8">
    <source>
        <dbReference type="Proteomes" id="UP000183417"/>
    </source>
</evidence>
<reference evidence="7 8" key="1">
    <citation type="submission" date="2016-10" db="EMBL/GenBank/DDBJ databases">
        <authorList>
            <person name="de Groot N.N."/>
        </authorList>
    </citation>
    <scope>NUCLEOTIDE SEQUENCE [LARGE SCALE GENOMIC DNA]</scope>
    <source>
        <strain evidence="7 8">LMG 24775</strain>
    </source>
</reference>
<dbReference type="GO" id="GO:0046872">
    <property type="term" value="F:metal ion binding"/>
    <property type="evidence" value="ECO:0007669"/>
    <property type="project" value="UniProtKB-KW"/>
</dbReference>
<dbReference type="AlphaFoldDB" id="A0A1H3QN67"/>
<dbReference type="Proteomes" id="UP000183417">
    <property type="component" value="Unassembled WGS sequence"/>
</dbReference>
<dbReference type="GO" id="GO:0004789">
    <property type="term" value="F:thiamine-phosphate diphosphorylase activity"/>
    <property type="evidence" value="ECO:0007669"/>
    <property type="project" value="TreeGrafter"/>
</dbReference>
<evidence type="ECO:0000256" key="4">
    <source>
        <dbReference type="ARBA" id="ARBA00022842"/>
    </source>
</evidence>
<dbReference type="Gene3D" id="3.20.20.70">
    <property type="entry name" value="Aldolase class I"/>
    <property type="match status" value="1"/>
</dbReference>
<comment type="pathway">
    <text evidence="1">Cofactor biosynthesis; thiamine diphosphate biosynthesis.</text>
</comment>
<evidence type="ECO:0000256" key="5">
    <source>
        <dbReference type="ARBA" id="ARBA00022977"/>
    </source>
</evidence>
<keyword evidence="5" id="KW-0784">Thiamine biosynthesis</keyword>
<dbReference type="InterPro" id="IPR013785">
    <property type="entry name" value="Aldolase_TIM"/>
</dbReference>
<dbReference type="NCBIfam" id="NF002904">
    <property type="entry name" value="PRK03512.1"/>
    <property type="match status" value="1"/>
</dbReference>
<dbReference type="GO" id="GO:0009228">
    <property type="term" value="P:thiamine biosynthetic process"/>
    <property type="evidence" value="ECO:0007669"/>
    <property type="project" value="UniProtKB-KW"/>
</dbReference>
<organism evidence="7 8">
    <name type="scientific">Delftia lacustris</name>
    <dbReference type="NCBI Taxonomy" id="558537"/>
    <lineage>
        <taxon>Bacteria</taxon>
        <taxon>Pseudomonadati</taxon>
        <taxon>Pseudomonadota</taxon>
        <taxon>Betaproteobacteria</taxon>
        <taxon>Burkholderiales</taxon>
        <taxon>Comamonadaceae</taxon>
        <taxon>Delftia</taxon>
    </lineage>
</organism>
<dbReference type="EMBL" id="FNPE01000013">
    <property type="protein sequence ID" value="SDZ14541.1"/>
    <property type="molecule type" value="Genomic_DNA"/>
</dbReference>
<dbReference type="FunFam" id="3.20.20.70:FF:000064">
    <property type="entry name" value="Thiamine-phosphate synthase"/>
    <property type="match status" value="1"/>
</dbReference>
<sequence>MSNDSIQSWADAIVRLHGATFAPEGSALPSQPVPQAQRQEPAYIAALQACSALGFIAIDAETLACAWQAQTLRRGRFEATLWPDDPRDFGLEGADPALAFPECPRSLGLYGVLPDAQWVGRMARAGVPTVQLRFKSEDRDAIAREVRAAVAAVEGTGALLFINDHWREAIDAGAYGVHVGQEDLDALAGADLQAIHASGLRLGVSTHGYAEMVRAHAVQPSYIALGAVFPTTLKKMATAPQGLARLGAYVRLMQRYPLVAIGGISADQFPAVRATGVGSVAVVRALVNAEDPEAAAQQLLASMQAAN</sequence>
<dbReference type="PANTHER" id="PTHR20857">
    <property type="entry name" value="THIAMINE-PHOSPHATE PYROPHOSPHORYLASE"/>
    <property type="match status" value="1"/>
</dbReference>